<evidence type="ECO:0008006" key="4">
    <source>
        <dbReference type="Google" id="ProtNLM"/>
    </source>
</evidence>
<dbReference type="GO" id="GO:0016020">
    <property type="term" value="C:membrane"/>
    <property type="evidence" value="ECO:0007669"/>
    <property type="project" value="InterPro"/>
</dbReference>
<feature type="transmembrane region" description="Helical" evidence="1">
    <location>
        <begin position="220"/>
        <end position="240"/>
    </location>
</feature>
<protein>
    <recommendedName>
        <fullName evidence="4">Folate ECF transporter S component FolT</fullName>
    </recommendedName>
</protein>
<sequence length="324" mass="37041">MFNQWEDSKLFSRWSIRKITFIGILIAISVVFLVILATLVPIASIPSYKISVIGLPVKITGFIFGPIVGGIVGLISDLLAFLFVPNIYNPLYTLATMVDGIIAGIIGWLFLKVFKYYFGGRFRDSVYELKIVKLEKKLIEAKINNWSEEKIAKLENKIIYFNENRKKIRVLGTKNILLNFYAVISTLILMTIIFFVIWLIGWKTSQATIDKGIIKSKIGLLTLMVSGYSVMIVFIWIARFKMKNKHFLVIVPIVIFSALIELINIPLLSFADATSLSNDGQSIFVYVFQHTLFSPIKIWFNMFVIFFTYNIINPLVNKNNGIMY</sequence>
<dbReference type="STRING" id="1037410.MCSF7_03128"/>
<name>F9UJG7_9BACT</name>
<keyword evidence="1" id="KW-0812">Transmembrane</keyword>
<keyword evidence="1" id="KW-0472">Membrane</keyword>
<dbReference type="AlphaFoldDB" id="F9UJG7"/>
<keyword evidence="1" id="KW-1133">Transmembrane helix</keyword>
<gene>
    <name evidence="2" type="ORF">MCSF7_03128</name>
</gene>
<feature type="transmembrane region" description="Helical" evidence="1">
    <location>
        <begin position="176"/>
        <end position="200"/>
    </location>
</feature>
<evidence type="ECO:0000256" key="1">
    <source>
        <dbReference type="SAM" id="Phobius"/>
    </source>
</evidence>
<dbReference type="Gene3D" id="1.10.1760.20">
    <property type="match status" value="1"/>
</dbReference>
<keyword evidence="3" id="KW-1185">Reference proteome</keyword>
<organism evidence="2 3">
    <name type="scientific">Mycoplasmopsis columbina SF7</name>
    <dbReference type="NCBI Taxonomy" id="1037410"/>
    <lineage>
        <taxon>Bacteria</taxon>
        <taxon>Bacillati</taxon>
        <taxon>Mycoplasmatota</taxon>
        <taxon>Mycoplasmoidales</taxon>
        <taxon>Metamycoplasmataceae</taxon>
        <taxon>Mycoplasmopsis</taxon>
    </lineage>
</organism>
<feature type="transmembrane region" description="Helical" evidence="1">
    <location>
        <begin position="20"/>
        <end position="40"/>
    </location>
</feature>
<dbReference type="eggNOG" id="COG3601">
    <property type="taxonomic scope" value="Bacteria"/>
</dbReference>
<evidence type="ECO:0000313" key="3">
    <source>
        <dbReference type="Proteomes" id="UP000004978"/>
    </source>
</evidence>
<feature type="transmembrane region" description="Helical" evidence="1">
    <location>
        <begin position="247"/>
        <end position="268"/>
    </location>
</feature>
<proteinExistence type="predicted"/>
<accession>F9UJG7</accession>
<feature type="transmembrane region" description="Helical" evidence="1">
    <location>
        <begin position="90"/>
        <end position="111"/>
    </location>
</feature>
<feature type="transmembrane region" description="Helical" evidence="1">
    <location>
        <begin position="298"/>
        <end position="316"/>
    </location>
</feature>
<dbReference type="Pfam" id="PF07155">
    <property type="entry name" value="ECF-ribofla_trS"/>
    <property type="match status" value="1"/>
</dbReference>
<reference evidence="2 3" key="1">
    <citation type="journal article" date="2013" name="Genome Announc.">
        <title>Genome Sequence of Mycoplasma columbinum Strain SF7.</title>
        <authorList>
            <person name="Guo Z."/>
            <person name="Xu X."/>
            <person name="Zheng Q."/>
            <person name="Li T."/>
            <person name="Kuang S."/>
            <person name="Zhang Z."/>
            <person name="Chen Y."/>
            <person name="Lu X."/>
            <person name="Zhou R."/>
            <person name="Bi D."/>
            <person name="Jin H."/>
        </authorList>
    </citation>
    <scope>NUCLEOTIDE SEQUENCE [LARGE SCALE GENOMIC DNA]</scope>
    <source>
        <strain evidence="2 3">SF7</strain>
    </source>
</reference>
<feature type="transmembrane region" description="Helical" evidence="1">
    <location>
        <begin position="61"/>
        <end position="84"/>
    </location>
</feature>
<dbReference type="InterPro" id="IPR009825">
    <property type="entry name" value="ECF_substrate-spec-like"/>
</dbReference>
<evidence type="ECO:0000313" key="2">
    <source>
        <dbReference type="EMBL" id="EGV00510.1"/>
    </source>
</evidence>
<dbReference type="RefSeq" id="WP_006608434.1">
    <property type="nucleotide sequence ID" value="NZ_AFXA01000005.1"/>
</dbReference>
<dbReference type="EMBL" id="AFXA01000005">
    <property type="protein sequence ID" value="EGV00510.1"/>
    <property type="molecule type" value="Genomic_DNA"/>
</dbReference>
<comment type="caution">
    <text evidence="2">The sequence shown here is derived from an EMBL/GenBank/DDBJ whole genome shotgun (WGS) entry which is preliminary data.</text>
</comment>
<dbReference type="Proteomes" id="UP000004978">
    <property type="component" value="Unassembled WGS sequence"/>
</dbReference>